<reference evidence="1 2" key="1">
    <citation type="journal article" date="2018" name="Sci. Rep.">
        <title>Genomic signatures of local adaptation to the degree of environmental predictability in rotifers.</title>
        <authorList>
            <person name="Franch-Gras L."/>
            <person name="Hahn C."/>
            <person name="Garcia-Roger E.M."/>
            <person name="Carmona M.J."/>
            <person name="Serra M."/>
            <person name="Gomez A."/>
        </authorList>
    </citation>
    <scope>NUCLEOTIDE SEQUENCE [LARGE SCALE GENOMIC DNA]</scope>
    <source>
        <strain evidence="1">HYR1</strain>
    </source>
</reference>
<dbReference type="EMBL" id="REGN01003048">
    <property type="protein sequence ID" value="RNA24806.1"/>
    <property type="molecule type" value="Genomic_DNA"/>
</dbReference>
<dbReference type="AlphaFoldDB" id="A0A3M7RMP6"/>
<evidence type="ECO:0000313" key="1">
    <source>
        <dbReference type="EMBL" id="RNA24806.1"/>
    </source>
</evidence>
<organism evidence="1 2">
    <name type="scientific">Brachionus plicatilis</name>
    <name type="common">Marine rotifer</name>
    <name type="synonym">Brachionus muelleri</name>
    <dbReference type="NCBI Taxonomy" id="10195"/>
    <lineage>
        <taxon>Eukaryota</taxon>
        <taxon>Metazoa</taxon>
        <taxon>Spiralia</taxon>
        <taxon>Gnathifera</taxon>
        <taxon>Rotifera</taxon>
        <taxon>Eurotatoria</taxon>
        <taxon>Monogononta</taxon>
        <taxon>Pseudotrocha</taxon>
        <taxon>Ploima</taxon>
        <taxon>Brachionidae</taxon>
        <taxon>Brachionus</taxon>
    </lineage>
</organism>
<name>A0A3M7RMP6_BRAPC</name>
<dbReference type="Proteomes" id="UP000276133">
    <property type="component" value="Unassembled WGS sequence"/>
</dbReference>
<gene>
    <name evidence="1" type="ORF">BpHYR1_043363</name>
</gene>
<protein>
    <submittedName>
        <fullName evidence="1">Uncharacterized protein</fullName>
    </submittedName>
</protein>
<evidence type="ECO:0000313" key="2">
    <source>
        <dbReference type="Proteomes" id="UP000276133"/>
    </source>
</evidence>
<accession>A0A3M7RMP6</accession>
<sequence length="83" mass="9902">MTRIISSLRYKRMLELKIFERLNCRSRTILHFCGIKKYCNIVKKMQQSMLHFIAIKHINKQESGEIKYKKIIFSAVKIGQTLI</sequence>
<proteinExistence type="predicted"/>
<keyword evidence="2" id="KW-1185">Reference proteome</keyword>
<comment type="caution">
    <text evidence="1">The sequence shown here is derived from an EMBL/GenBank/DDBJ whole genome shotgun (WGS) entry which is preliminary data.</text>
</comment>